<feature type="domain" description="C2H2-type" evidence="2">
    <location>
        <begin position="34"/>
        <end position="62"/>
    </location>
</feature>
<organism evidence="3 4">
    <name type="scientific">Steinernema carpocapsae</name>
    <name type="common">Entomopathogenic nematode</name>
    <dbReference type="NCBI Taxonomy" id="34508"/>
    <lineage>
        <taxon>Eukaryota</taxon>
        <taxon>Metazoa</taxon>
        <taxon>Ecdysozoa</taxon>
        <taxon>Nematoda</taxon>
        <taxon>Chromadorea</taxon>
        <taxon>Rhabditida</taxon>
        <taxon>Tylenchina</taxon>
        <taxon>Panagrolaimomorpha</taxon>
        <taxon>Strongyloidoidea</taxon>
        <taxon>Steinernematidae</taxon>
        <taxon>Steinernema</taxon>
    </lineage>
</organism>
<dbReference type="Proteomes" id="UP000298663">
    <property type="component" value="Unassembled WGS sequence"/>
</dbReference>
<keyword evidence="1" id="KW-0862">Zinc</keyword>
<name>A0A4U5LWN3_STECR</name>
<protein>
    <recommendedName>
        <fullName evidence="2">C2H2-type domain-containing protein</fullName>
    </recommendedName>
</protein>
<accession>A0A4U5LWN3</accession>
<sequence>MPCLPVLPPASISKNVPLKQPNLSVNKNNGKRRVQCMKCLKTFCDKGALKIHNSAVHLKEMHRCTVAGCEMMFSSRRSRNRHSANVIPNCTRAAP</sequence>
<dbReference type="AlphaFoldDB" id="A0A4U5LWN3"/>
<keyword evidence="1" id="KW-0863">Zinc-finger</keyword>
<dbReference type="Gene3D" id="3.30.160.60">
    <property type="entry name" value="Classic Zinc Finger"/>
    <property type="match status" value="1"/>
</dbReference>
<comment type="caution">
    <text evidence="3">The sequence shown here is derived from an EMBL/GenBank/DDBJ whole genome shotgun (WGS) entry which is preliminary data.</text>
</comment>
<evidence type="ECO:0000259" key="2">
    <source>
        <dbReference type="PROSITE" id="PS50157"/>
    </source>
</evidence>
<keyword evidence="4" id="KW-1185">Reference proteome</keyword>
<dbReference type="OrthoDB" id="10070972at2759"/>
<proteinExistence type="predicted"/>
<dbReference type="SMART" id="SM00355">
    <property type="entry name" value="ZnF_C2H2"/>
    <property type="match status" value="2"/>
</dbReference>
<reference evidence="3 4" key="2">
    <citation type="journal article" date="2019" name="G3 (Bethesda)">
        <title>Hybrid Assembly of the Genome of the Entomopathogenic Nematode Steinernema carpocapsae Identifies the X-Chromosome.</title>
        <authorList>
            <person name="Serra L."/>
            <person name="Macchietto M."/>
            <person name="Macias-Munoz A."/>
            <person name="McGill C.J."/>
            <person name="Rodriguez I.M."/>
            <person name="Rodriguez B."/>
            <person name="Murad R."/>
            <person name="Mortazavi A."/>
        </authorList>
    </citation>
    <scope>NUCLEOTIDE SEQUENCE [LARGE SCALE GENOMIC DNA]</scope>
    <source>
        <strain evidence="3 4">ALL</strain>
    </source>
</reference>
<evidence type="ECO:0000256" key="1">
    <source>
        <dbReference type="PROSITE-ProRule" id="PRU00042"/>
    </source>
</evidence>
<dbReference type="PROSITE" id="PS00028">
    <property type="entry name" value="ZINC_FINGER_C2H2_1"/>
    <property type="match status" value="1"/>
</dbReference>
<dbReference type="PANTHER" id="PTHR15021:SF0">
    <property type="entry name" value="DISCO-RELATED, ISOFORM A-RELATED"/>
    <property type="match status" value="1"/>
</dbReference>
<evidence type="ECO:0000313" key="4">
    <source>
        <dbReference type="Proteomes" id="UP000298663"/>
    </source>
</evidence>
<gene>
    <name evidence="3" type="ORF">L596_027825</name>
</gene>
<dbReference type="PANTHER" id="PTHR15021">
    <property type="entry name" value="DISCONNECTED-RELATED"/>
    <property type="match status" value="1"/>
</dbReference>
<dbReference type="GO" id="GO:0008270">
    <property type="term" value="F:zinc ion binding"/>
    <property type="evidence" value="ECO:0007669"/>
    <property type="project" value="UniProtKB-KW"/>
</dbReference>
<dbReference type="GO" id="GO:0006355">
    <property type="term" value="P:regulation of DNA-templated transcription"/>
    <property type="evidence" value="ECO:0007669"/>
    <property type="project" value="TreeGrafter"/>
</dbReference>
<keyword evidence="1" id="KW-0479">Metal-binding</keyword>
<dbReference type="PROSITE" id="PS50157">
    <property type="entry name" value="ZINC_FINGER_C2H2_2"/>
    <property type="match status" value="1"/>
</dbReference>
<reference evidence="3 4" key="1">
    <citation type="journal article" date="2015" name="Genome Biol.">
        <title>Comparative genomics of Steinernema reveals deeply conserved gene regulatory networks.</title>
        <authorList>
            <person name="Dillman A.R."/>
            <person name="Macchietto M."/>
            <person name="Porter C.F."/>
            <person name="Rogers A."/>
            <person name="Williams B."/>
            <person name="Antoshechkin I."/>
            <person name="Lee M.M."/>
            <person name="Goodwin Z."/>
            <person name="Lu X."/>
            <person name="Lewis E.E."/>
            <person name="Goodrich-Blair H."/>
            <person name="Stock S.P."/>
            <person name="Adams B.J."/>
            <person name="Sternberg P.W."/>
            <person name="Mortazavi A."/>
        </authorList>
    </citation>
    <scope>NUCLEOTIDE SEQUENCE [LARGE SCALE GENOMIC DNA]</scope>
    <source>
        <strain evidence="3 4">ALL</strain>
    </source>
</reference>
<dbReference type="GO" id="GO:0005634">
    <property type="term" value="C:nucleus"/>
    <property type="evidence" value="ECO:0007669"/>
    <property type="project" value="TreeGrafter"/>
</dbReference>
<dbReference type="InterPro" id="IPR013087">
    <property type="entry name" value="Znf_C2H2_type"/>
</dbReference>
<dbReference type="EMBL" id="AZBU02000011">
    <property type="protein sequence ID" value="TKR60599.1"/>
    <property type="molecule type" value="Genomic_DNA"/>
</dbReference>
<dbReference type="InterPro" id="IPR040436">
    <property type="entry name" value="Disconnected-like"/>
</dbReference>
<evidence type="ECO:0000313" key="3">
    <source>
        <dbReference type="EMBL" id="TKR60599.1"/>
    </source>
</evidence>
<dbReference type="STRING" id="34508.A0A4U5LWN3"/>